<dbReference type="SUPFAM" id="SSF47616">
    <property type="entry name" value="GST C-terminal domain-like"/>
    <property type="match status" value="1"/>
</dbReference>
<dbReference type="PANTHER" id="PTHR43968">
    <property type="match status" value="1"/>
</dbReference>
<evidence type="ECO:0000313" key="3">
    <source>
        <dbReference type="EMBL" id="ORZ29665.1"/>
    </source>
</evidence>
<dbReference type="SUPFAM" id="SSF52833">
    <property type="entry name" value="Thioredoxin-like"/>
    <property type="match status" value="1"/>
</dbReference>
<dbReference type="AlphaFoldDB" id="A0A1Y2H552"/>
<dbReference type="InterPro" id="IPR050983">
    <property type="entry name" value="GST_Omega/HSP26"/>
</dbReference>
<dbReference type="InterPro" id="IPR010987">
    <property type="entry name" value="Glutathione-S-Trfase_C-like"/>
</dbReference>
<dbReference type="EMBL" id="MCFL01000137">
    <property type="protein sequence ID" value="ORZ29665.1"/>
    <property type="molecule type" value="Genomic_DNA"/>
</dbReference>
<dbReference type="Gene3D" id="3.40.30.10">
    <property type="entry name" value="Glutaredoxin"/>
    <property type="match status" value="1"/>
</dbReference>
<proteinExistence type="predicted"/>
<dbReference type="Gene3D" id="1.20.1050.10">
    <property type="match status" value="1"/>
</dbReference>
<evidence type="ECO:0000313" key="4">
    <source>
        <dbReference type="Proteomes" id="UP000193411"/>
    </source>
</evidence>
<dbReference type="GO" id="GO:0016740">
    <property type="term" value="F:transferase activity"/>
    <property type="evidence" value="ECO:0007669"/>
    <property type="project" value="UniProtKB-KW"/>
</dbReference>
<name>A0A1Y2H552_9FUNG</name>
<dbReference type="PROSITE" id="PS50404">
    <property type="entry name" value="GST_NTER"/>
    <property type="match status" value="1"/>
</dbReference>
<dbReference type="InterPro" id="IPR040079">
    <property type="entry name" value="Glutathione_S-Trfase"/>
</dbReference>
<keyword evidence="3" id="KW-0808">Transferase</keyword>
<dbReference type="CDD" id="cd00570">
    <property type="entry name" value="GST_N_family"/>
    <property type="match status" value="1"/>
</dbReference>
<organism evidence="3 4">
    <name type="scientific">Catenaria anguillulae PL171</name>
    <dbReference type="NCBI Taxonomy" id="765915"/>
    <lineage>
        <taxon>Eukaryota</taxon>
        <taxon>Fungi</taxon>
        <taxon>Fungi incertae sedis</taxon>
        <taxon>Blastocladiomycota</taxon>
        <taxon>Blastocladiomycetes</taxon>
        <taxon>Blastocladiales</taxon>
        <taxon>Catenariaceae</taxon>
        <taxon>Catenaria</taxon>
    </lineage>
</organism>
<dbReference type="InterPro" id="IPR036282">
    <property type="entry name" value="Glutathione-S-Trfase_C_sf"/>
</dbReference>
<dbReference type="Proteomes" id="UP000193411">
    <property type="component" value="Unassembled WGS sequence"/>
</dbReference>
<dbReference type="InterPro" id="IPR036249">
    <property type="entry name" value="Thioredoxin-like_sf"/>
</dbReference>
<dbReference type="Pfam" id="PF13409">
    <property type="entry name" value="GST_N_2"/>
    <property type="match status" value="1"/>
</dbReference>
<gene>
    <name evidence="3" type="ORF">BCR44DRAFT_49941</name>
</gene>
<dbReference type="OrthoDB" id="202840at2759"/>
<accession>A0A1Y2H552</accession>
<dbReference type="InterPro" id="IPR004045">
    <property type="entry name" value="Glutathione_S-Trfase_N"/>
</dbReference>
<dbReference type="GO" id="GO:0005737">
    <property type="term" value="C:cytoplasm"/>
    <property type="evidence" value="ECO:0007669"/>
    <property type="project" value="TreeGrafter"/>
</dbReference>
<keyword evidence="4" id="KW-1185">Reference proteome</keyword>
<protein>
    <submittedName>
        <fullName evidence="3">Glutathione S-transferase</fullName>
    </submittedName>
</protein>
<feature type="domain" description="GST C-terminal" evidence="2">
    <location>
        <begin position="120"/>
        <end position="254"/>
    </location>
</feature>
<reference evidence="3 4" key="1">
    <citation type="submission" date="2016-07" db="EMBL/GenBank/DDBJ databases">
        <title>Pervasive Adenine N6-methylation of Active Genes in Fungi.</title>
        <authorList>
            <consortium name="DOE Joint Genome Institute"/>
            <person name="Mondo S.J."/>
            <person name="Dannebaum R.O."/>
            <person name="Kuo R.C."/>
            <person name="Labutti K."/>
            <person name="Haridas S."/>
            <person name="Kuo A."/>
            <person name="Salamov A."/>
            <person name="Ahrendt S.R."/>
            <person name="Lipzen A."/>
            <person name="Sullivan W."/>
            <person name="Andreopoulos W.B."/>
            <person name="Clum A."/>
            <person name="Lindquist E."/>
            <person name="Daum C."/>
            <person name="Ramamoorthy G.K."/>
            <person name="Gryganskyi A."/>
            <person name="Culley D."/>
            <person name="Magnuson J.K."/>
            <person name="James T.Y."/>
            <person name="O'Malley M.A."/>
            <person name="Stajich J.E."/>
            <person name="Spatafora J.W."/>
            <person name="Visel A."/>
            <person name="Grigoriev I.V."/>
        </authorList>
    </citation>
    <scope>NUCLEOTIDE SEQUENCE [LARGE SCALE GENOMIC DNA]</scope>
    <source>
        <strain evidence="3 4">PL171</strain>
    </source>
</reference>
<evidence type="ECO:0000259" key="2">
    <source>
        <dbReference type="PROSITE" id="PS50405"/>
    </source>
</evidence>
<feature type="domain" description="GST N-terminal" evidence="1">
    <location>
        <begin position="8"/>
        <end position="110"/>
    </location>
</feature>
<dbReference type="SFLD" id="SFLDS00019">
    <property type="entry name" value="Glutathione_Transferase_(cytos"/>
    <property type="match status" value="1"/>
</dbReference>
<evidence type="ECO:0000259" key="1">
    <source>
        <dbReference type="PROSITE" id="PS50404"/>
    </source>
</evidence>
<sequence length="256" mass="27682">MLPATPPPVLKLYFSRMCPYVHRVTTTLHLLGILTSLAEGMHSSSPLAHVDLIHIDLANKPEWFKRDINPKGTVPVLIIPNGNGIGGNSVTLADSDDTTAYLLQVYAGNTRTALLRPQDALVRYTQAVPLLDTWNDEYVPAFYALLKEQDKAKVPAAQERLVAAVRAVEAKLAPASEGAFALGGGELTVVDILCGGFLARLPVLKHYRGFDVPVAECARFEAWRKAVVGHPSVQGTLAPVDELVVAYKRLAGEPTV</sequence>
<dbReference type="PROSITE" id="PS50405">
    <property type="entry name" value="GST_CTER"/>
    <property type="match status" value="1"/>
</dbReference>
<comment type="caution">
    <text evidence="3">The sequence shown here is derived from an EMBL/GenBank/DDBJ whole genome shotgun (WGS) entry which is preliminary data.</text>
</comment>
<dbReference type="STRING" id="765915.A0A1Y2H552"/>
<dbReference type="PANTHER" id="PTHR43968:SF6">
    <property type="entry name" value="GLUTATHIONE S-TRANSFERASE OMEGA"/>
    <property type="match status" value="1"/>
</dbReference>